<dbReference type="Proteomes" id="UP001500973">
    <property type="component" value="Unassembled WGS sequence"/>
</dbReference>
<keyword evidence="3" id="KW-1185">Reference proteome</keyword>
<name>A0ABP4JY93_9ACTN</name>
<accession>A0ABP4JY93</accession>
<evidence type="ECO:0000256" key="1">
    <source>
        <dbReference type="SAM" id="MobiDB-lite"/>
    </source>
</evidence>
<protein>
    <submittedName>
        <fullName evidence="2">Uncharacterized protein</fullName>
    </submittedName>
</protein>
<reference evidence="3" key="1">
    <citation type="journal article" date="2019" name="Int. J. Syst. Evol. Microbiol.">
        <title>The Global Catalogue of Microorganisms (GCM) 10K type strain sequencing project: providing services to taxonomists for standard genome sequencing and annotation.</title>
        <authorList>
            <consortium name="The Broad Institute Genomics Platform"/>
            <consortium name="The Broad Institute Genome Sequencing Center for Infectious Disease"/>
            <person name="Wu L."/>
            <person name="Ma J."/>
        </authorList>
    </citation>
    <scope>NUCLEOTIDE SEQUENCE [LARGE SCALE GENOMIC DNA]</scope>
    <source>
        <strain evidence="3">JCM 11756</strain>
    </source>
</reference>
<sequence length="98" mass="10960">MEQSPQSPTPDDGVEQPPAPQVCPYCADISGDLEAHLEVCRAATEADWQKQVAAARDLLREDEQKRMRACLEEIRAVCAKYRLSLDIEPARVVLRPVD</sequence>
<dbReference type="EMBL" id="BAAAIZ010000090">
    <property type="protein sequence ID" value="GAA1431910.1"/>
    <property type="molecule type" value="Genomic_DNA"/>
</dbReference>
<feature type="region of interest" description="Disordered" evidence="1">
    <location>
        <begin position="1"/>
        <end position="21"/>
    </location>
</feature>
<comment type="caution">
    <text evidence="2">The sequence shown here is derived from an EMBL/GenBank/DDBJ whole genome shotgun (WGS) entry which is preliminary data.</text>
</comment>
<gene>
    <name evidence="2" type="ORF">GCM10009601_51910</name>
</gene>
<proteinExistence type="predicted"/>
<evidence type="ECO:0000313" key="2">
    <source>
        <dbReference type="EMBL" id="GAA1431910.1"/>
    </source>
</evidence>
<organism evidence="2 3">
    <name type="scientific">Streptomyces thermospinosisporus</name>
    <dbReference type="NCBI Taxonomy" id="161482"/>
    <lineage>
        <taxon>Bacteria</taxon>
        <taxon>Bacillati</taxon>
        <taxon>Actinomycetota</taxon>
        <taxon>Actinomycetes</taxon>
        <taxon>Kitasatosporales</taxon>
        <taxon>Streptomycetaceae</taxon>
        <taxon>Streptomyces</taxon>
    </lineage>
</organism>
<evidence type="ECO:0000313" key="3">
    <source>
        <dbReference type="Proteomes" id="UP001500973"/>
    </source>
</evidence>